<evidence type="ECO:0000256" key="4">
    <source>
        <dbReference type="PIRSR" id="PIRSR602403-1"/>
    </source>
</evidence>
<dbReference type="InterPro" id="IPR050121">
    <property type="entry name" value="Cytochrome_P450_monoxygenase"/>
</dbReference>
<dbReference type="Pfam" id="PF00067">
    <property type="entry name" value="p450"/>
    <property type="match status" value="1"/>
</dbReference>
<dbReference type="InterPro" id="IPR036396">
    <property type="entry name" value="Cyt_P450_sf"/>
</dbReference>
<evidence type="ECO:0000256" key="3">
    <source>
        <dbReference type="ARBA" id="ARBA00023004"/>
    </source>
</evidence>
<comment type="cofactor">
    <cofactor evidence="4">
        <name>heme</name>
        <dbReference type="ChEBI" id="CHEBI:30413"/>
    </cofactor>
</comment>
<proteinExistence type="inferred from homology"/>
<dbReference type="GO" id="GO:0016705">
    <property type="term" value="F:oxidoreductase activity, acting on paired donors, with incorporation or reduction of molecular oxygen"/>
    <property type="evidence" value="ECO:0007669"/>
    <property type="project" value="InterPro"/>
</dbReference>
<dbReference type="AlphaFoldDB" id="S5TV94"/>
<dbReference type="InterPro" id="IPR002403">
    <property type="entry name" value="Cyt_P450_E_grp-IV"/>
</dbReference>
<dbReference type="EMBL" id="KF264562">
    <property type="protein sequence ID" value="AGS49926.1"/>
    <property type="molecule type" value="Genomic_DNA"/>
</dbReference>
<feature type="compositionally biased region" description="Low complexity" evidence="5">
    <location>
        <begin position="417"/>
        <end position="426"/>
    </location>
</feature>
<dbReference type="GO" id="GO:0005506">
    <property type="term" value="F:iron ion binding"/>
    <property type="evidence" value="ECO:0007669"/>
    <property type="project" value="InterPro"/>
</dbReference>
<keyword evidence="4" id="KW-0349">Heme</keyword>
<dbReference type="PANTHER" id="PTHR24305:SF166">
    <property type="entry name" value="CYTOCHROME P450 12A4, MITOCHONDRIAL-RELATED"/>
    <property type="match status" value="1"/>
</dbReference>
<organism evidence="6">
    <name type="scientific">uncultured bacterium esnapd22</name>
    <dbReference type="NCBI Taxonomy" id="1366604"/>
    <lineage>
        <taxon>Bacteria</taxon>
        <taxon>environmental samples</taxon>
    </lineage>
</organism>
<dbReference type="GO" id="GO:0020037">
    <property type="term" value="F:heme binding"/>
    <property type="evidence" value="ECO:0007669"/>
    <property type="project" value="InterPro"/>
</dbReference>
<dbReference type="GO" id="GO:0004497">
    <property type="term" value="F:monooxygenase activity"/>
    <property type="evidence" value="ECO:0007669"/>
    <property type="project" value="InterPro"/>
</dbReference>
<dbReference type="PANTHER" id="PTHR24305">
    <property type="entry name" value="CYTOCHROME P450"/>
    <property type="match status" value="1"/>
</dbReference>
<evidence type="ECO:0000256" key="5">
    <source>
        <dbReference type="SAM" id="MobiDB-lite"/>
    </source>
</evidence>
<dbReference type="InterPro" id="IPR001128">
    <property type="entry name" value="Cyt_P450"/>
</dbReference>
<evidence type="ECO:0000256" key="2">
    <source>
        <dbReference type="ARBA" id="ARBA00022723"/>
    </source>
</evidence>
<dbReference type="SUPFAM" id="SSF48264">
    <property type="entry name" value="Cytochrome P450"/>
    <property type="match status" value="1"/>
</dbReference>
<dbReference type="Gene3D" id="1.10.630.10">
    <property type="entry name" value="Cytochrome P450"/>
    <property type="match status" value="2"/>
</dbReference>
<evidence type="ECO:0008006" key="7">
    <source>
        <dbReference type="Google" id="ProtNLM"/>
    </source>
</evidence>
<dbReference type="PRINTS" id="PR00465">
    <property type="entry name" value="EP450IV"/>
</dbReference>
<feature type="binding site" description="axial binding residue" evidence="4">
    <location>
        <position position="356"/>
    </location>
    <ligand>
        <name>heme</name>
        <dbReference type="ChEBI" id="CHEBI:30413"/>
    </ligand>
    <ligandPart>
        <name>Fe</name>
        <dbReference type="ChEBI" id="CHEBI:18248"/>
    </ligandPart>
</feature>
<keyword evidence="3 4" id="KW-0408">Iron</keyword>
<reference evidence="6" key="1">
    <citation type="journal article" date="2013" name="Proc. Natl. Acad. Sci. U.S.A.">
        <title>Mapping gene clusters within arrayed metagenomic libraries to expand the structural diversity of biomedically relevant natural products.</title>
        <authorList>
            <person name="Owen J.G."/>
            <person name="Reddy B.V."/>
            <person name="Ternei M.A."/>
            <person name="Charlop-Powers Z."/>
            <person name="Calle P.Y."/>
            <person name="Kim J.H."/>
            <person name="Brady S.F."/>
        </authorList>
    </citation>
    <scope>NUCLEOTIDE SEQUENCE</scope>
</reference>
<feature type="region of interest" description="Disordered" evidence="5">
    <location>
        <begin position="392"/>
        <end position="426"/>
    </location>
</feature>
<evidence type="ECO:0000256" key="1">
    <source>
        <dbReference type="ARBA" id="ARBA00010617"/>
    </source>
</evidence>
<protein>
    <recommendedName>
        <fullName evidence="7">Cytochrome P450</fullName>
    </recommendedName>
</protein>
<comment type="similarity">
    <text evidence="1">Belongs to the cytochrome P450 family.</text>
</comment>
<accession>S5TV94</accession>
<sequence length="426" mass="45566">MREPMGPETWPEAAELRDMAAVCLNLVRRQRPLSPFIDNGRTVFVTDTPELFATILEERADVYARPGHPYRDLLPLYEDAGSFALGLNVAPGAGREAGASIRRTIAEETADTARALAERCDGGSPVTLLGAAREVTLRAIVRILFGVDAAPWAQEFVRSAGLVEAWQVMVRRPHGHPALADALAAMEVRYRAADRILAAATVPLPPPSGPFHPRLTVIETLMNAYNGLATALAWTLLELARRPEVLALVQAEADAAGEGTGGRSGPGLPFTIQVAKETLRLHPVAWAIGRRALREDRLAGHDVAPGAAVVCCIYALHRNPALWAEPEAFLPERFAPGSAARHRLAYLPFGAGDLACPAGHLVPMMLVSLLAGLLREHRVEVQAPERVGSRTLVSLHPHPDPAVRIAPRGPRPPAPAPAAGAGRQSA</sequence>
<evidence type="ECO:0000313" key="6">
    <source>
        <dbReference type="EMBL" id="AGS49926.1"/>
    </source>
</evidence>
<name>S5TV94_9BACT</name>
<keyword evidence="2 4" id="KW-0479">Metal-binding</keyword>